<reference evidence="1 2" key="1">
    <citation type="submission" date="2024-07" db="EMBL/GenBank/DDBJ databases">
        <title>Chromosome-level genome assembly of the water stick insect Ranatra chinensis (Heteroptera: Nepidae).</title>
        <authorList>
            <person name="Liu X."/>
        </authorList>
    </citation>
    <scope>NUCLEOTIDE SEQUENCE [LARGE SCALE GENOMIC DNA]</scope>
    <source>
        <strain evidence="1">Cailab_2021Rc</strain>
        <tissue evidence="1">Muscle</tissue>
    </source>
</reference>
<dbReference type="SMART" id="SM00320">
    <property type="entry name" value="WD40"/>
    <property type="match status" value="7"/>
</dbReference>
<accession>A0ABD0YI07</accession>
<organism evidence="1 2">
    <name type="scientific">Ranatra chinensis</name>
    <dbReference type="NCBI Taxonomy" id="642074"/>
    <lineage>
        <taxon>Eukaryota</taxon>
        <taxon>Metazoa</taxon>
        <taxon>Ecdysozoa</taxon>
        <taxon>Arthropoda</taxon>
        <taxon>Hexapoda</taxon>
        <taxon>Insecta</taxon>
        <taxon>Pterygota</taxon>
        <taxon>Neoptera</taxon>
        <taxon>Paraneoptera</taxon>
        <taxon>Hemiptera</taxon>
        <taxon>Heteroptera</taxon>
        <taxon>Panheteroptera</taxon>
        <taxon>Nepomorpha</taxon>
        <taxon>Nepidae</taxon>
        <taxon>Ranatrinae</taxon>
        <taxon>Ranatra</taxon>
    </lineage>
</organism>
<feature type="non-terminal residue" evidence="1">
    <location>
        <position position="1"/>
    </location>
</feature>
<sequence>RYLRNSELRREAREEQNRIGQTRLENQLFSTRCSHQPTTVQFHPYDSQIIIAYKDSFTIWDYGNGNKICTVRNSGTERRGSGSRVTSLQYINGHDVALVVTGADDGAVRVWRQCGTLLTAWQALGKSSMPSSCYSGSLSGMVMAWDQLRQELIVGGDSRNLKVWDADKELKVCDIPTGADSCITCISLDPSGGWLMGVGCGDGTVRLFDRRISPLESRVMTYREHTAWVVAVGLSPGANSLISGSTCGDVRKFDTRKHSSELTCQAQQGMKAMAVHPAANIFACGSVNQISVFRSSGASLNLIKSAYHEWFYSPRFGPVGCLTFHPHRVLLAAGSVDSTLSIYSADPKR</sequence>
<comment type="caution">
    <text evidence="1">The sequence shown here is derived from an EMBL/GenBank/DDBJ whole genome shotgun (WGS) entry which is preliminary data.</text>
</comment>
<dbReference type="AlphaFoldDB" id="A0ABD0YI07"/>
<protein>
    <submittedName>
        <fullName evidence="1">Uncharacterized protein</fullName>
    </submittedName>
</protein>
<evidence type="ECO:0000313" key="2">
    <source>
        <dbReference type="Proteomes" id="UP001558652"/>
    </source>
</evidence>
<keyword evidence="2" id="KW-1185">Reference proteome</keyword>
<dbReference type="PANTHER" id="PTHR12848:SF16">
    <property type="entry name" value="REGULATORY-ASSOCIATED PROTEIN OF MTOR"/>
    <property type="match status" value="1"/>
</dbReference>
<dbReference type="InterPro" id="IPR001680">
    <property type="entry name" value="WD40_rpt"/>
</dbReference>
<dbReference type="InterPro" id="IPR015943">
    <property type="entry name" value="WD40/YVTN_repeat-like_dom_sf"/>
</dbReference>
<dbReference type="SUPFAM" id="SSF50978">
    <property type="entry name" value="WD40 repeat-like"/>
    <property type="match status" value="1"/>
</dbReference>
<dbReference type="Proteomes" id="UP001558652">
    <property type="component" value="Unassembled WGS sequence"/>
</dbReference>
<dbReference type="Pfam" id="PF00400">
    <property type="entry name" value="WD40"/>
    <property type="match status" value="4"/>
</dbReference>
<dbReference type="EMBL" id="JBFDAA010000007">
    <property type="protein sequence ID" value="KAL1130821.1"/>
    <property type="molecule type" value="Genomic_DNA"/>
</dbReference>
<dbReference type="PANTHER" id="PTHR12848">
    <property type="entry name" value="REGULATORY-ASSOCIATED PROTEIN OF MTOR"/>
    <property type="match status" value="1"/>
</dbReference>
<gene>
    <name evidence="1" type="ORF">AAG570_012062</name>
</gene>
<evidence type="ECO:0000313" key="1">
    <source>
        <dbReference type="EMBL" id="KAL1130821.1"/>
    </source>
</evidence>
<name>A0ABD0YI07_9HEMI</name>
<proteinExistence type="predicted"/>
<dbReference type="InterPro" id="IPR036322">
    <property type="entry name" value="WD40_repeat_dom_sf"/>
</dbReference>
<dbReference type="Gene3D" id="2.130.10.10">
    <property type="entry name" value="YVTN repeat-like/Quinoprotein amine dehydrogenase"/>
    <property type="match status" value="2"/>
</dbReference>
<dbReference type="InterPro" id="IPR004083">
    <property type="entry name" value="Raptor"/>
</dbReference>